<evidence type="ECO:0000313" key="1">
    <source>
        <dbReference type="EnsemblPlants" id="PAC:32931062.CDS.1"/>
    </source>
</evidence>
<dbReference type="InParanoid" id="A0A7I3Z9V5"/>
<reference evidence="1 2" key="2">
    <citation type="journal article" date="2018" name="Plant J.">
        <title>The Physcomitrella patens chromosome-scale assembly reveals moss genome structure and evolution.</title>
        <authorList>
            <person name="Lang D."/>
            <person name="Ullrich K.K."/>
            <person name="Murat F."/>
            <person name="Fuchs J."/>
            <person name="Jenkins J."/>
            <person name="Haas F.B."/>
            <person name="Piednoel M."/>
            <person name="Gundlach H."/>
            <person name="Van Bel M."/>
            <person name="Meyberg R."/>
            <person name="Vives C."/>
            <person name="Morata J."/>
            <person name="Symeonidi A."/>
            <person name="Hiss M."/>
            <person name="Muchero W."/>
            <person name="Kamisugi Y."/>
            <person name="Saleh O."/>
            <person name="Blanc G."/>
            <person name="Decker E.L."/>
            <person name="van Gessel N."/>
            <person name="Grimwood J."/>
            <person name="Hayes R.D."/>
            <person name="Graham S.W."/>
            <person name="Gunter L.E."/>
            <person name="McDaniel S.F."/>
            <person name="Hoernstein S.N.W."/>
            <person name="Larsson A."/>
            <person name="Li F.W."/>
            <person name="Perroud P.F."/>
            <person name="Phillips J."/>
            <person name="Ranjan P."/>
            <person name="Rokshar D.S."/>
            <person name="Rothfels C.J."/>
            <person name="Schneider L."/>
            <person name="Shu S."/>
            <person name="Stevenson D.W."/>
            <person name="Thummler F."/>
            <person name="Tillich M."/>
            <person name="Villarreal Aguilar J.C."/>
            <person name="Widiez T."/>
            <person name="Wong G.K."/>
            <person name="Wymore A."/>
            <person name="Zhang Y."/>
            <person name="Zimmer A.D."/>
            <person name="Quatrano R.S."/>
            <person name="Mayer K.F.X."/>
            <person name="Goodstein D."/>
            <person name="Casacuberta J.M."/>
            <person name="Vandepoele K."/>
            <person name="Reski R."/>
            <person name="Cuming A.C."/>
            <person name="Tuskan G.A."/>
            <person name="Maumus F."/>
            <person name="Salse J."/>
            <person name="Schmutz J."/>
            <person name="Rensing S.A."/>
        </authorList>
    </citation>
    <scope>NUCLEOTIDE SEQUENCE [LARGE SCALE GENOMIC DNA]</scope>
    <source>
        <strain evidence="1 2">cv. Gransden 2004</strain>
    </source>
</reference>
<dbReference type="EnsemblPlants" id="Pp3c13_2830V3.1">
    <property type="protein sequence ID" value="PAC:32931062.CDS.1"/>
    <property type="gene ID" value="Pp3c13_2830"/>
</dbReference>
<evidence type="ECO:0000313" key="2">
    <source>
        <dbReference type="Proteomes" id="UP000006727"/>
    </source>
</evidence>
<protein>
    <submittedName>
        <fullName evidence="1">Uncharacterized protein</fullName>
    </submittedName>
</protein>
<sequence length="72" mass="8318">MLKEEDILNKHQCATLCKNIEHVVKVYDYLMACTNDGLNYGDLLRELLITLDKAYILVKNCGKKKWCKAAQQ</sequence>
<name>A0A7I3Z9V5_PHYPA</name>
<keyword evidence="2" id="KW-1185">Reference proteome</keyword>
<dbReference type="EMBL" id="ABEU02000013">
    <property type="status" value="NOT_ANNOTATED_CDS"/>
    <property type="molecule type" value="Genomic_DNA"/>
</dbReference>
<accession>A0A7I3Z9V5</accession>
<organism evidence="1 2">
    <name type="scientific">Physcomitrium patens</name>
    <name type="common">Spreading-leaved earth moss</name>
    <name type="synonym">Physcomitrella patens</name>
    <dbReference type="NCBI Taxonomy" id="3218"/>
    <lineage>
        <taxon>Eukaryota</taxon>
        <taxon>Viridiplantae</taxon>
        <taxon>Streptophyta</taxon>
        <taxon>Embryophyta</taxon>
        <taxon>Bryophyta</taxon>
        <taxon>Bryophytina</taxon>
        <taxon>Bryopsida</taxon>
        <taxon>Funariidae</taxon>
        <taxon>Funariales</taxon>
        <taxon>Funariaceae</taxon>
        <taxon>Physcomitrium</taxon>
    </lineage>
</organism>
<dbReference type="AlphaFoldDB" id="A0A7I3Z9V5"/>
<proteinExistence type="predicted"/>
<dbReference type="Proteomes" id="UP000006727">
    <property type="component" value="Chromosome 13"/>
</dbReference>
<dbReference type="Gramene" id="Pp3c13_2830V3.1">
    <property type="protein sequence ID" value="PAC:32931062.CDS.1"/>
    <property type="gene ID" value="Pp3c13_2830"/>
</dbReference>
<reference evidence="1" key="3">
    <citation type="submission" date="2020-12" db="UniProtKB">
        <authorList>
            <consortium name="EnsemblPlants"/>
        </authorList>
    </citation>
    <scope>IDENTIFICATION</scope>
</reference>
<reference evidence="1 2" key="1">
    <citation type="journal article" date="2008" name="Science">
        <title>The Physcomitrella genome reveals evolutionary insights into the conquest of land by plants.</title>
        <authorList>
            <person name="Rensing S."/>
            <person name="Lang D."/>
            <person name="Zimmer A."/>
            <person name="Terry A."/>
            <person name="Salamov A."/>
            <person name="Shapiro H."/>
            <person name="Nishiyama T."/>
            <person name="Perroud P.-F."/>
            <person name="Lindquist E."/>
            <person name="Kamisugi Y."/>
            <person name="Tanahashi T."/>
            <person name="Sakakibara K."/>
            <person name="Fujita T."/>
            <person name="Oishi K."/>
            <person name="Shin-I T."/>
            <person name="Kuroki Y."/>
            <person name="Toyoda A."/>
            <person name="Suzuki Y."/>
            <person name="Hashimoto A."/>
            <person name="Yamaguchi K."/>
            <person name="Sugano A."/>
            <person name="Kohara Y."/>
            <person name="Fujiyama A."/>
            <person name="Anterola A."/>
            <person name="Aoki S."/>
            <person name="Ashton N."/>
            <person name="Barbazuk W.B."/>
            <person name="Barker E."/>
            <person name="Bennetzen J."/>
            <person name="Bezanilla M."/>
            <person name="Blankenship R."/>
            <person name="Cho S.H."/>
            <person name="Dutcher S."/>
            <person name="Estelle M."/>
            <person name="Fawcett J.A."/>
            <person name="Gundlach H."/>
            <person name="Hanada K."/>
            <person name="Heyl A."/>
            <person name="Hicks K.A."/>
            <person name="Hugh J."/>
            <person name="Lohr M."/>
            <person name="Mayer K."/>
            <person name="Melkozernov A."/>
            <person name="Murata T."/>
            <person name="Nelson D."/>
            <person name="Pils B."/>
            <person name="Prigge M."/>
            <person name="Reiss B."/>
            <person name="Renner T."/>
            <person name="Rombauts S."/>
            <person name="Rushton P."/>
            <person name="Sanderfoot A."/>
            <person name="Schween G."/>
            <person name="Shiu S.-H."/>
            <person name="Stueber K."/>
            <person name="Theodoulou F.L."/>
            <person name="Tu H."/>
            <person name="Van de Peer Y."/>
            <person name="Verrier P.J."/>
            <person name="Waters E."/>
            <person name="Wood A."/>
            <person name="Yang L."/>
            <person name="Cove D."/>
            <person name="Cuming A."/>
            <person name="Hasebe M."/>
            <person name="Lucas S."/>
            <person name="Mishler D.B."/>
            <person name="Reski R."/>
            <person name="Grigoriev I."/>
            <person name="Quatrano R.S."/>
            <person name="Boore J.L."/>
        </authorList>
    </citation>
    <scope>NUCLEOTIDE SEQUENCE [LARGE SCALE GENOMIC DNA]</scope>
    <source>
        <strain evidence="1 2">cv. Gransden 2004</strain>
    </source>
</reference>